<dbReference type="PANTHER" id="PTHR31616">
    <property type="entry name" value="TREHALASE"/>
    <property type="match status" value="1"/>
</dbReference>
<evidence type="ECO:0000259" key="3">
    <source>
        <dbReference type="Pfam" id="PF00723"/>
    </source>
</evidence>
<sequence length="292" mass="32274">MDQAGAVVLEQMMASSSNPDYCSENQTLSFFSEYIDAQVTLQNVTNPSSTGQPLSGLGEPKFYGNCTTFLGPWGRPQPDEPALRALATLKYIERMGDPSIENKTIQLLRADLDYVSAFDLWEEVQGSSFFTTISHLHALSLGSDFFAQNGDQKRAETYMTAAEQVYCFAQEYWLENEGAFNWNIENGVNRSGLDANSILATLLSPFDSTSSSFSPSGPCDSSLFTPCSDRMLVNHKAVVDSFRGLYALEGEQQDGSAIAIGRYREDVYYSGNPWYLTTLAAAEQLYLALSTW</sequence>
<name>A0A0D6ERK4_SPOSA</name>
<dbReference type="PANTHER" id="PTHR31616:SF12">
    <property type="entry name" value="GLUCOAMYLASE"/>
    <property type="match status" value="1"/>
</dbReference>
<dbReference type="Gene3D" id="1.50.10.10">
    <property type="match status" value="1"/>
</dbReference>
<dbReference type="SUPFAM" id="SSF48208">
    <property type="entry name" value="Six-hairpin glycosidases"/>
    <property type="match status" value="1"/>
</dbReference>
<dbReference type="Proteomes" id="UP000243876">
    <property type="component" value="Unassembled WGS sequence"/>
</dbReference>
<evidence type="ECO:0000256" key="2">
    <source>
        <dbReference type="ARBA" id="ARBA00033473"/>
    </source>
</evidence>
<dbReference type="GO" id="GO:0004553">
    <property type="term" value="F:hydrolase activity, hydrolyzing O-glycosyl compounds"/>
    <property type="evidence" value="ECO:0007669"/>
    <property type="project" value="TreeGrafter"/>
</dbReference>
<dbReference type="GO" id="GO:0005975">
    <property type="term" value="P:carbohydrate metabolic process"/>
    <property type="evidence" value="ECO:0007669"/>
    <property type="project" value="InterPro"/>
</dbReference>
<feature type="domain" description="GH15-like" evidence="3">
    <location>
        <begin position="21"/>
        <end position="292"/>
    </location>
</feature>
<dbReference type="InterPro" id="IPR008928">
    <property type="entry name" value="6-hairpin_glycosidase_sf"/>
</dbReference>
<dbReference type="InterPro" id="IPR012341">
    <property type="entry name" value="6hp_glycosidase-like_sf"/>
</dbReference>
<proteinExistence type="predicted"/>
<dbReference type="OrthoDB" id="6123450at2759"/>
<gene>
    <name evidence="4" type="primary">SPOSA6832_04291</name>
</gene>
<reference evidence="5" key="1">
    <citation type="submission" date="2015-02" db="EMBL/GenBank/DDBJ databases">
        <authorList>
            <person name="Gon?alves P."/>
        </authorList>
    </citation>
    <scope>NUCLEOTIDE SEQUENCE [LARGE SCALE GENOMIC DNA]</scope>
</reference>
<evidence type="ECO:0000313" key="4">
    <source>
        <dbReference type="EMBL" id="CEQ42478.1"/>
    </source>
</evidence>
<accession>A0A0D6ERK4</accession>
<dbReference type="Pfam" id="PF00723">
    <property type="entry name" value="Glyco_hydro_15"/>
    <property type="match status" value="1"/>
</dbReference>
<keyword evidence="5" id="KW-1185">Reference proteome</keyword>
<dbReference type="AlphaFoldDB" id="A0A0D6ERK4"/>
<dbReference type="GO" id="GO:0000324">
    <property type="term" value="C:fungal-type vacuole"/>
    <property type="evidence" value="ECO:0007669"/>
    <property type="project" value="TreeGrafter"/>
</dbReference>
<evidence type="ECO:0000313" key="5">
    <source>
        <dbReference type="Proteomes" id="UP000243876"/>
    </source>
</evidence>
<evidence type="ECO:0000256" key="1">
    <source>
        <dbReference type="ARBA" id="ARBA00033442"/>
    </source>
</evidence>
<dbReference type="InterPro" id="IPR011613">
    <property type="entry name" value="GH15-like"/>
</dbReference>
<protein>
    <recommendedName>
        <fullName evidence="2">1,4-alpha-D-glucan glucohydrolase</fullName>
    </recommendedName>
    <alternativeName>
        <fullName evidence="1">Glucan 1,4-alpha-glucosidase</fullName>
    </alternativeName>
</protein>
<dbReference type="EMBL" id="CENE01000027">
    <property type="protein sequence ID" value="CEQ42478.1"/>
    <property type="molecule type" value="Genomic_DNA"/>
</dbReference>
<organism evidence="4 5">
    <name type="scientific">Sporidiobolus salmonicolor</name>
    <name type="common">Yeast-like fungus</name>
    <name type="synonym">Sporobolomyces salmonicolor</name>
    <dbReference type="NCBI Taxonomy" id="5005"/>
    <lineage>
        <taxon>Eukaryota</taxon>
        <taxon>Fungi</taxon>
        <taxon>Dikarya</taxon>
        <taxon>Basidiomycota</taxon>
        <taxon>Pucciniomycotina</taxon>
        <taxon>Microbotryomycetes</taxon>
        <taxon>Sporidiobolales</taxon>
        <taxon>Sporidiobolaceae</taxon>
        <taxon>Sporobolomyces</taxon>
    </lineage>
</organism>